<dbReference type="Proteomes" id="UP000233551">
    <property type="component" value="Unassembled WGS sequence"/>
</dbReference>
<dbReference type="EMBL" id="PGOL01000172">
    <property type="protein sequence ID" value="PKI75415.1"/>
    <property type="molecule type" value="Genomic_DNA"/>
</dbReference>
<feature type="compositionally biased region" description="Low complexity" evidence="1">
    <location>
        <begin position="9"/>
        <end position="28"/>
    </location>
</feature>
<dbReference type="AlphaFoldDB" id="A0A2I0L3X0"/>
<accession>A0A2I0L3X0</accession>
<evidence type="ECO:0000256" key="1">
    <source>
        <dbReference type="SAM" id="MobiDB-lite"/>
    </source>
</evidence>
<evidence type="ECO:0000313" key="2">
    <source>
        <dbReference type="EMBL" id="PKI75415.1"/>
    </source>
</evidence>
<name>A0A2I0L3X0_PUNGR</name>
<feature type="region of interest" description="Disordered" evidence="1">
    <location>
        <begin position="1"/>
        <end position="28"/>
    </location>
</feature>
<comment type="caution">
    <text evidence="2">The sequence shown here is derived from an EMBL/GenBank/DDBJ whole genome shotgun (WGS) entry which is preliminary data.</text>
</comment>
<proteinExistence type="predicted"/>
<keyword evidence="3" id="KW-1185">Reference proteome</keyword>
<gene>
    <name evidence="2" type="ORF">CRG98_004204</name>
</gene>
<organism evidence="2 3">
    <name type="scientific">Punica granatum</name>
    <name type="common">Pomegranate</name>
    <dbReference type="NCBI Taxonomy" id="22663"/>
    <lineage>
        <taxon>Eukaryota</taxon>
        <taxon>Viridiplantae</taxon>
        <taxon>Streptophyta</taxon>
        <taxon>Embryophyta</taxon>
        <taxon>Tracheophyta</taxon>
        <taxon>Spermatophyta</taxon>
        <taxon>Magnoliopsida</taxon>
        <taxon>eudicotyledons</taxon>
        <taxon>Gunneridae</taxon>
        <taxon>Pentapetalae</taxon>
        <taxon>rosids</taxon>
        <taxon>malvids</taxon>
        <taxon>Myrtales</taxon>
        <taxon>Lythraceae</taxon>
        <taxon>Punica</taxon>
    </lineage>
</organism>
<sequence>MTSLVLALSQSSSSSSSSSDSSSSSTSITDSVTGFLSIFELNHRIHLHLLSSLFSSVSSSPSSSSTVDSSSPSRGGVQTSCLDLSILSRCSSINCYIVFRVWRPFIGIMNNNGSLALDDTLRADQLRCQNVAQKKLIVSWEGNSFDPAGQGLEMLKYAVALCIKESPSSECCPDHGVLAVSAWGSRAVITTSDPTAHSLTASCGQVCPHCHSQVPMKRHKYNASAKLCRVPAWILRSNVSLPCVLSSMPFSGPTACGETQG</sequence>
<evidence type="ECO:0000313" key="3">
    <source>
        <dbReference type="Proteomes" id="UP000233551"/>
    </source>
</evidence>
<protein>
    <submittedName>
        <fullName evidence="2">Uncharacterized protein</fullName>
    </submittedName>
</protein>
<reference evidence="2 3" key="1">
    <citation type="submission" date="2017-11" db="EMBL/GenBank/DDBJ databases">
        <title>De-novo sequencing of pomegranate (Punica granatum L.) genome.</title>
        <authorList>
            <person name="Akparov Z."/>
            <person name="Amiraslanov A."/>
            <person name="Hajiyeva S."/>
            <person name="Abbasov M."/>
            <person name="Kaur K."/>
            <person name="Hamwieh A."/>
            <person name="Solovyev V."/>
            <person name="Salamov A."/>
            <person name="Braich B."/>
            <person name="Kosarev P."/>
            <person name="Mahmoud A."/>
            <person name="Hajiyev E."/>
            <person name="Babayeva S."/>
            <person name="Izzatullayeva V."/>
            <person name="Mammadov A."/>
            <person name="Mammadov A."/>
            <person name="Sharifova S."/>
            <person name="Ojaghi J."/>
            <person name="Eynullazada K."/>
            <person name="Bayramov B."/>
            <person name="Abdulazimova A."/>
            <person name="Shahmuradov I."/>
        </authorList>
    </citation>
    <scope>NUCLEOTIDE SEQUENCE [LARGE SCALE GENOMIC DNA]</scope>
    <source>
        <strain evidence="3">cv. AG2017</strain>
        <tissue evidence="2">Leaf</tissue>
    </source>
</reference>